<organism evidence="2 3">
    <name type="scientific">Ensete ventricosum</name>
    <name type="common">Abyssinian banana</name>
    <name type="synonym">Musa ensete</name>
    <dbReference type="NCBI Taxonomy" id="4639"/>
    <lineage>
        <taxon>Eukaryota</taxon>
        <taxon>Viridiplantae</taxon>
        <taxon>Streptophyta</taxon>
        <taxon>Embryophyta</taxon>
        <taxon>Tracheophyta</taxon>
        <taxon>Spermatophyta</taxon>
        <taxon>Magnoliopsida</taxon>
        <taxon>Liliopsida</taxon>
        <taxon>Zingiberales</taxon>
        <taxon>Musaceae</taxon>
        <taxon>Ensete</taxon>
    </lineage>
</organism>
<feature type="compositionally biased region" description="Low complexity" evidence="1">
    <location>
        <begin position="36"/>
        <end position="51"/>
    </location>
</feature>
<comment type="caution">
    <text evidence="2">The sequence shown here is derived from an EMBL/GenBank/DDBJ whole genome shotgun (WGS) entry which is preliminary data.</text>
</comment>
<evidence type="ECO:0000313" key="3">
    <source>
        <dbReference type="Proteomes" id="UP000287651"/>
    </source>
</evidence>
<dbReference type="EMBL" id="AMZH03012693">
    <property type="protein sequence ID" value="RRT50569.1"/>
    <property type="molecule type" value="Genomic_DNA"/>
</dbReference>
<protein>
    <submittedName>
        <fullName evidence="2">Uncharacterized protein</fullName>
    </submittedName>
</protein>
<dbReference type="Proteomes" id="UP000287651">
    <property type="component" value="Unassembled WGS sequence"/>
</dbReference>
<sequence length="126" mass="13947">MSWPRNQHGSIPPVCTSSSTSVRNEASELGSTSQESPPRVRNSGSSSSSPRSSHELVTCPCGMSELTPSENYCEVWLRYVARARTDQTGRDVRLGQRLLDWSRYTTRAQIAGLAEIHNSGKDYWTG</sequence>
<evidence type="ECO:0000313" key="2">
    <source>
        <dbReference type="EMBL" id="RRT50569.1"/>
    </source>
</evidence>
<accession>A0A426YFP2</accession>
<name>A0A426YFP2_ENSVE</name>
<feature type="region of interest" description="Disordered" evidence="1">
    <location>
        <begin position="1"/>
        <end position="58"/>
    </location>
</feature>
<proteinExistence type="predicted"/>
<evidence type="ECO:0000256" key="1">
    <source>
        <dbReference type="SAM" id="MobiDB-lite"/>
    </source>
</evidence>
<feature type="compositionally biased region" description="Polar residues" evidence="1">
    <location>
        <begin position="1"/>
        <end position="35"/>
    </location>
</feature>
<reference evidence="2 3" key="1">
    <citation type="journal article" date="2014" name="Agronomy (Basel)">
        <title>A Draft Genome Sequence for Ensete ventricosum, the Drought-Tolerant Tree Against Hunger.</title>
        <authorList>
            <person name="Harrison J."/>
            <person name="Moore K.A."/>
            <person name="Paszkiewicz K."/>
            <person name="Jones T."/>
            <person name="Grant M."/>
            <person name="Ambacheew D."/>
            <person name="Muzemil S."/>
            <person name="Studholme D.J."/>
        </authorList>
    </citation>
    <scope>NUCLEOTIDE SEQUENCE [LARGE SCALE GENOMIC DNA]</scope>
</reference>
<gene>
    <name evidence="2" type="ORF">B296_00027870</name>
</gene>
<dbReference type="AlphaFoldDB" id="A0A426YFP2"/>